<evidence type="ECO:0000256" key="1">
    <source>
        <dbReference type="ARBA" id="ARBA00000799"/>
    </source>
</evidence>
<protein>
    <recommendedName>
        <fullName evidence="3">isochorismate synthase</fullName>
        <ecNumber evidence="3">5.4.4.2</ecNumber>
    </recommendedName>
    <alternativeName>
        <fullName evidence="5">Isochorismate mutase</fullName>
    </alternativeName>
</protein>
<evidence type="ECO:0000313" key="7">
    <source>
        <dbReference type="EMBL" id="NJP46798.1"/>
    </source>
</evidence>
<keyword evidence="8" id="KW-1185">Reference proteome</keyword>
<evidence type="ECO:0000259" key="6">
    <source>
        <dbReference type="Pfam" id="PF00425"/>
    </source>
</evidence>
<accession>A0ABX0ZYW7</accession>
<dbReference type="PANTHER" id="PTHR42839">
    <property type="entry name" value="ISOCHORISMATE SYNTHASE ENTC"/>
    <property type="match status" value="1"/>
</dbReference>
<dbReference type="Proteomes" id="UP000734511">
    <property type="component" value="Unassembled WGS sequence"/>
</dbReference>
<comment type="caution">
    <text evidence="7">The sequence shown here is derived from an EMBL/GenBank/DDBJ whole genome shotgun (WGS) entry which is preliminary data.</text>
</comment>
<dbReference type="SUPFAM" id="SSF56322">
    <property type="entry name" value="ADC synthase"/>
    <property type="match status" value="1"/>
</dbReference>
<reference evidence="7 8" key="1">
    <citation type="submission" date="2020-03" db="EMBL/GenBank/DDBJ databases">
        <title>WGS of actinomycetes isolated from Thailand.</title>
        <authorList>
            <person name="Thawai C."/>
        </authorList>
    </citation>
    <scope>NUCLEOTIDE SEQUENCE [LARGE SCALE GENOMIC DNA]</scope>
    <source>
        <strain evidence="7 8">PRB2-1</strain>
    </source>
</reference>
<dbReference type="PANTHER" id="PTHR42839:SF2">
    <property type="entry name" value="ISOCHORISMATE SYNTHASE ENTC"/>
    <property type="match status" value="1"/>
</dbReference>
<dbReference type="InterPro" id="IPR015890">
    <property type="entry name" value="Chorismate_C"/>
</dbReference>
<dbReference type="Pfam" id="PF00425">
    <property type="entry name" value="Chorismate_bind"/>
    <property type="match status" value="1"/>
</dbReference>
<dbReference type="EC" id="5.4.4.2" evidence="3"/>
<dbReference type="EMBL" id="JAATEJ010000024">
    <property type="protein sequence ID" value="NJP46798.1"/>
    <property type="molecule type" value="Genomic_DNA"/>
</dbReference>
<comment type="catalytic activity">
    <reaction evidence="1">
        <text>chorismate = isochorismate</text>
        <dbReference type="Rhea" id="RHEA:18985"/>
        <dbReference type="ChEBI" id="CHEBI:29748"/>
        <dbReference type="ChEBI" id="CHEBI:29780"/>
        <dbReference type="EC" id="5.4.4.2"/>
    </reaction>
</comment>
<dbReference type="NCBIfam" id="TIGR00543">
    <property type="entry name" value="isochor_syn"/>
    <property type="match status" value="1"/>
</dbReference>
<evidence type="ECO:0000256" key="4">
    <source>
        <dbReference type="ARBA" id="ARBA00023235"/>
    </source>
</evidence>
<dbReference type="InterPro" id="IPR004561">
    <property type="entry name" value="IsoChor_synthase"/>
</dbReference>
<dbReference type="Gene3D" id="3.60.120.10">
    <property type="entry name" value="Anthranilate synthase"/>
    <property type="match status" value="1"/>
</dbReference>
<evidence type="ECO:0000256" key="3">
    <source>
        <dbReference type="ARBA" id="ARBA00012824"/>
    </source>
</evidence>
<name>A0ABX0ZYW7_9ACTN</name>
<dbReference type="InterPro" id="IPR005801">
    <property type="entry name" value="ADC_synthase"/>
</dbReference>
<evidence type="ECO:0000256" key="5">
    <source>
        <dbReference type="ARBA" id="ARBA00041564"/>
    </source>
</evidence>
<comment type="similarity">
    <text evidence="2">Belongs to the isochorismate synthase family.</text>
</comment>
<gene>
    <name evidence="7" type="ORF">HCN08_25830</name>
</gene>
<sequence length="400" mass="41237">MPVSTLTRPRPVHRPAELLAAYLTGSFYFSSPYGTLLADGVRTRVHGSPRRRAAAAARALDEAAAGGVPDPVVVGALGFRPDAEASLLVPAVVRRAAAPSAAAAHPPGGQAPTGWTVRLQPEPDGYVGAVGRALDLIGQGALRKVVLARCLKLTAADPVAVTSLLAGLVRANPAAYAFAADVTAPGDRAPRTLVGASPELLVARNGVTVTANPLAGSAPRAGEASVDRARVAALRDSAKDLGEHAHTAGHVADVLGRFCTDLDVPERPEVIGTPTMWHLSTRISGRLRDPADPDCSALGLAEALHPTPAVGGVPADRALTAIAALEPQDRGYYAGMVGWTDRHGDGEWALSIRSAEVCDRTVRLFAGAGIVADSDPRAELAETAAKFRTLLGALGFEDPV</sequence>
<organism evidence="7 8">
    <name type="scientific">Actinacidiphila epipremni</name>
    <dbReference type="NCBI Taxonomy" id="2053013"/>
    <lineage>
        <taxon>Bacteria</taxon>
        <taxon>Bacillati</taxon>
        <taxon>Actinomycetota</taxon>
        <taxon>Actinomycetes</taxon>
        <taxon>Kitasatosporales</taxon>
        <taxon>Streptomycetaceae</taxon>
        <taxon>Actinacidiphila</taxon>
    </lineage>
</organism>
<proteinExistence type="inferred from homology"/>
<keyword evidence="4 7" id="KW-0413">Isomerase</keyword>
<dbReference type="GO" id="GO:0008909">
    <property type="term" value="F:isochorismate synthase activity"/>
    <property type="evidence" value="ECO:0007669"/>
    <property type="project" value="UniProtKB-EC"/>
</dbReference>
<feature type="domain" description="Chorismate-utilising enzyme C-terminal" evidence="6">
    <location>
        <begin position="124"/>
        <end position="386"/>
    </location>
</feature>
<evidence type="ECO:0000313" key="8">
    <source>
        <dbReference type="Proteomes" id="UP000734511"/>
    </source>
</evidence>
<evidence type="ECO:0000256" key="2">
    <source>
        <dbReference type="ARBA" id="ARBA00005297"/>
    </source>
</evidence>